<dbReference type="AlphaFoldDB" id="A0A9N9HI69"/>
<accession>A0A9N9HI69</accession>
<gene>
    <name evidence="3" type="ORF">FCALED_LOCUS12601</name>
</gene>
<keyword evidence="2" id="KW-0732">Signal</keyword>
<evidence type="ECO:0000256" key="1">
    <source>
        <dbReference type="SAM" id="MobiDB-lite"/>
    </source>
</evidence>
<feature type="region of interest" description="Disordered" evidence="1">
    <location>
        <begin position="297"/>
        <end position="321"/>
    </location>
</feature>
<dbReference type="Proteomes" id="UP000789570">
    <property type="component" value="Unassembled WGS sequence"/>
</dbReference>
<evidence type="ECO:0000313" key="4">
    <source>
        <dbReference type="Proteomes" id="UP000789570"/>
    </source>
</evidence>
<evidence type="ECO:0000256" key="2">
    <source>
        <dbReference type="SAM" id="SignalP"/>
    </source>
</evidence>
<feature type="signal peptide" evidence="2">
    <location>
        <begin position="1"/>
        <end position="26"/>
    </location>
</feature>
<dbReference type="OrthoDB" id="2444994at2759"/>
<dbReference type="EMBL" id="CAJVPQ010006299">
    <property type="protein sequence ID" value="CAG8683044.1"/>
    <property type="molecule type" value="Genomic_DNA"/>
</dbReference>
<reference evidence="3" key="1">
    <citation type="submission" date="2021-06" db="EMBL/GenBank/DDBJ databases">
        <authorList>
            <person name="Kallberg Y."/>
            <person name="Tangrot J."/>
            <person name="Rosling A."/>
        </authorList>
    </citation>
    <scope>NUCLEOTIDE SEQUENCE</scope>
    <source>
        <strain evidence="3">UK204</strain>
    </source>
</reference>
<feature type="compositionally biased region" description="Low complexity" evidence="1">
    <location>
        <begin position="351"/>
        <end position="360"/>
    </location>
</feature>
<evidence type="ECO:0000313" key="3">
    <source>
        <dbReference type="EMBL" id="CAG8683044.1"/>
    </source>
</evidence>
<name>A0A9N9HI69_9GLOM</name>
<comment type="caution">
    <text evidence="3">The sequence shown here is derived from an EMBL/GenBank/DDBJ whole genome shotgun (WGS) entry which is preliminary data.</text>
</comment>
<feature type="chain" id="PRO_5040352117" evidence="2">
    <location>
        <begin position="27"/>
        <end position="485"/>
    </location>
</feature>
<keyword evidence="4" id="KW-1185">Reference proteome</keyword>
<organism evidence="3 4">
    <name type="scientific">Funneliformis caledonium</name>
    <dbReference type="NCBI Taxonomy" id="1117310"/>
    <lineage>
        <taxon>Eukaryota</taxon>
        <taxon>Fungi</taxon>
        <taxon>Fungi incertae sedis</taxon>
        <taxon>Mucoromycota</taxon>
        <taxon>Glomeromycotina</taxon>
        <taxon>Glomeromycetes</taxon>
        <taxon>Glomerales</taxon>
        <taxon>Glomeraceae</taxon>
        <taxon>Funneliformis</taxon>
    </lineage>
</organism>
<proteinExistence type="predicted"/>
<feature type="region of interest" description="Disordered" evidence="1">
    <location>
        <begin position="351"/>
        <end position="395"/>
    </location>
</feature>
<sequence>MRRTLRQLTVAVGSILLQLQLQVAEIQFQYKSLENKEIISINRLKRLQSNINDLKHFIEFHKIKAMWDELVFTAHKELENHKISFITHLDQSCLQCHPDYETQSGKLPSFDNFWFLWIVSKYNAISYTIFTVAYFIRAQESEASFLERDHLLKYLLRKIVTTIKYRDNILKESFDSIVNKLYQIWVKTKQFQFDTSENMERDQNDTIIAPFQGSNESSPGMILPVAMYRPLSGTITPQPLSNIPLYETSFFDNANELERGETPSRIPRRVTFNTRNDRRSLSPIRVENVQQLVVSTLSSNQSSRPSNLRVTSVGNTNSGLSLGNSYNFSQATQYSRMFNPLIPLDPLRNSNSSTTSSFTTANWQPGGSSRLTSTTTSQSVPSSQPSNNINTSQPILTPQPAIVPVGGNNDNAYLQVIQGLAGWLQGQQTREQRLEDLPTFRGGNQDLVEWFEAFEWACKANRINTIRMVEIVPSYLTGTALTCFQ</sequence>
<protein>
    <submittedName>
        <fullName evidence="3">1947_t:CDS:1</fullName>
    </submittedName>
</protein>
<feature type="compositionally biased region" description="Low complexity" evidence="1">
    <location>
        <begin position="368"/>
        <end position="386"/>
    </location>
</feature>